<dbReference type="Proteomes" id="UP000054097">
    <property type="component" value="Unassembled WGS sequence"/>
</dbReference>
<gene>
    <name evidence="2" type="ORF">M408DRAFT_138717</name>
</gene>
<accession>A0A0C2WS00</accession>
<feature type="region of interest" description="Disordered" evidence="1">
    <location>
        <begin position="123"/>
        <end position="146"/>
    </location>
</feature>
<evidence type="ECO:0000313" key="3">
    <source>
        <dbReference type="Proteomes" id="UP000054097"/>
    </source>
</evidence>
<evidence type="ECO:0000313" key="2">
    <source>
        <dbReference type="EMBL" id="KIM20362.1"/>
    </source>
</evidence>
<name>A0A0C2WS00_SERVB</name>
<proteinExistence type="predicted"/>
<reference evidence="3" key="2">
    <citation type="submission" date="2015-01" db="EMBL/GenBank/DDBJ databases">
        <title>Evolutionary Origins and Diversification of the Mycorrhizal Mutualists.</title>
        <authorList>
            <consortium name="DOE Joint Genome Institute"/>
            <consortium name="Mycorrhizal Genomics Consortium"/>
            <person name="Kohler A."/>
            <person name="Kuo A."/>
            <person name="Nagy L.G."/>
            <person name="Floudas D."/>
            <person name="Copeland A."/>
            <person name="Barry K.W."/>
            <person name="Cichocki N."/>
            <person name="Veneault-Fourrey C."/>
            <person name="LaButti K."/>
            <person name="Lindquist E.A."/>
            <person name="Lipzen A."/>
            <person name="Lundell T."/>
            <person name="Morin E."/>
            <person name="Murat C."/>
            <person name="Riley R."/>
            <person name="Ohm R."/>
            <person name="Sun H."/>
            <person name="Tunlid A."/>
            <person name="Henrissat B."/>
            <person name="Grigoriev I.V."/>
            <person name="Hibbett D.S."/>
            <person name="Martin F."/>
        </authorList>
    </citation>
    <scope>NUCLEOTIDE SEQUENCE [LARGE SCALE GENOMIC DNA]</scope>
    <source>
        <strain evidence="3">MAFF 305830</strain>
    </source>
</reference>
<dbReference type="AlphaFoldDB" id="A0A0C2WS00"/>
<dbReference type="EMBL" id="KN824441">
    <property type="protein sequence ID" value="KIM20362.1"/>
    <property type="molecule type" value="Genomic_DNA"/>
</dbReference>
<reference evidence="2 3" key="1">
    <citation type="submission" date="2014-04" db="EMBL/GenBank/DDBJ databases">
        <authorList>
            <consortium name="DOE Joint Genome Institute"/>
            <person name="Kuo A."/>
            <person name="Zuccaro A."/>
            <person name="Kohler A."/>
            <person name="Nagy L.G."/>
            <person name="Floudas D."/>
            <person name="Copeland A."/>
            <person name="Barry K.W."/>
            <person name="Cichocki N."/>
            <person name="Veneault-Fourrey C."/>
            <person name="LaButti K."/>
            <person name="Lindquist E.A."/>
            <person name="Lipzen A."/>
            <person name="Lundell T."/>
            <person name="Morin E."/>
            <person name="Murat C."/>
            <person name="Sun H."/>
            <person name="Tunlid A."/>
            <person name="Henrissat B."/>
            <person name="Grigoriev I.V."/>
            <person name="Hibbett D.S."/>
            <person name="Martin F."/>
            <person name="Nordberg H.P."/>
            <person name="Cantor M.N."/>
            <person name="Hua S.X."/>
        </authorList>
    </citation>
    <scope>NUCLEOTIDE SEQUENCE [LARGE SCALE GENOMIC DNA]</scope>
    <source>
        <strain evidence="2 3">MAFF 305830</strain>
    </source>
</reference>
<evidence type="ECO:0000256" key="1">
    <source>
        <dbReference type="SAM" id="MobiDB-lite"/>
    </source>
</evidence>
<protein>
    <submittedName>
        <fullName evidence="2">Uncharacterized protein</fullName>
    </submittedName>
</protein>
<keyword evidence="3" id="KW-1185">Reference proteome</keyword>
<sequence>MGSRIIISLKSGARYEGVVVRVDKGLPMATVALQGRFDTRSGTRMTPKQSVIGISDIASWRPIASEIKDVSVAALGDPLDLADFREIVNNETSKTRLFNQDELKKMDAIETLPDAGNQVWAITSGSDDNQDEDDWADPATNDTRAETEDVCQIFGECAE</sequence>
<dbReference type="HOGENOM" id="CLU_1661863_0_0_1"/>
<organism evidence="2 3">
    <name type="scientific">Serendipita vermifera MAFF 305830</name>
    <dbReference type="NCBI Taxonomy" id="933852"/>
    <lineage>
        <taxon>Eukaryota</taxon>
        <taxon>Fungi</taxon>
        <taxon>Dikarya</taxon>
        <taxon>Basidiomycota</taxon>
        <taxon>Agaricomycotina</taxon>
        <taxon>Agaricomycetes</taxon>
        <taxon>Sebacinales</taxon>
        <taxon>Serendipitaceae</taxon>
        <taxon>Serendipita</taxon>
    </lineage>
</organism>